<evidence type="ECO:0000256" key="1">
    <source>
        <dbReference type="ARBA" id="ARBA00022649"/>
    </source>
</evidence>
<keyword evidence="9" id="KW-1185">Reference proteome</keyword>
<dbReference type="GO" id="GO:0004540">
    <property type="term" value="F:RNA nuclease activity"/>
    <property type="evidence" value="ECO:0007669"/>
    <property type="project" value="InterPro"/>
</dbReference>
<keyword evidence="6" id="KW-0800">Toxin</keyword>
<dbReference type="SUPFAM" id="SSF88723">
    <property type="entry name" value="PIN domain-like"/>
    <property type="match status" value="1"/>
</dbReference>
<keyword evidence="1 6" id="KW-1277">Toxin-antitoxin system</keyword>
<feature type="binding site" evidence="6">
    <location>
        <position position="99"/>
    </location>
    <ligand>
        <name>Mg(2+)</name>
        <dbReference type="ChEBI" id="CHEBI:18420"/>
    </ligand>
</feature>
<evidence type="ECO:0000256" key="4">
    <source>
        <dbReference type="ARBA" id="ARBA00022801"/>
    </source>
</evidence>
<evidence type="ECO:0000256" key="3">
    <source>
        <dbReference type="ARBA" id="ARBA00022723"/>
    </source>
</evidence>
<keyword evidence="5 6" id="KW-0460">Magnesium</keyword>
<dbReference type="GO" id="GO:0090729">
    <property type="term" value="F:toxin activity"/>
    <property type="evidence" value="ECO:0007669"/>
    <property type="project" value="UniProtKB-KW"/>
</dbReference>
<evidence type="ECO:0000259" key="7">
    <source>
        <dbReference type="Pfam" id="PF01850"/>
    </source>
</evidence>
<keyword evidence="4 6" id="KW-0378">Hydrolase</keyword>
<dbReference type="InterPro" id="IPR022907">
    <property type="entry name" value="VapC_family"/>
</dbReference>
<evidence type="ECO:0000313" key="9">
    <source>
        <dbReference type="Proteomes" id="UP000239724"/>
    </source>
</evidence>
<dbReference type="HAMAP" id="MF_00265">
    <property type="entry name" value="VapC_Nob1"/>
    <property type="match status" value="1"/>
</dbReference>
<comment type="cofactor">
    <cofactor evidence="6">
        <name>Mg(2+)</name>
        <dbReference type="ChEBI" id="CHEBI:18420"/>
    </cofactor>
</comment>
<dbReference type="Pfam" id="PF01850">
    <property type="entry name" value="PIN"/>
    <property type="match status" value="1"/>
</dbReference>
<dbReference type="Gene3D" id="3.40.50.1010">
    <property type="entry name" value="5'-nuclease"/>
    <property type="match status" value="1"/>
</dbReference>
<dbReference type="AlphaFoldDB" id="A0A2S6MZD5"/>
<evidence type="ECO:0000256" key="6">
    <source>
        <dbReference type="HAMAP-Rule" id="MF_00265"/>
    </source>
</evidence>
<dbReference type="EMBL" id="NHRY01000254">
    <property type="protein sequence ID" value="PPQ27706.1"/>
    <property type="molecule type" value="Genomic_DNA"/>
</dbReference>
<comment type="caution">
    <text evidence="8">The sequence shown here is derived from an EMBL/GenBank/DDBJ whole genome shotgun (WGS) entry which is preliminary data.</text>
</comment>
<comment type="similarity">
    <text evidence="6">Belongs to the PINc/VapC protein family.</text>
</comment>
<dbReference type="InterPro" id="IPR051619">
    <property type="entry name" value="TypeII_TA_RNase_PINc/VapC"/>
</dbReference>
<evidence type="ECO:0000313" key="8">
    <source>
        <dbReference type="EMBL" id="PPQ27706.1"/>
    </source>
</evidence>
<dbReference type="InterPro" id="IPR044153">
    <property type="entry name" value="PIN_Pae0151-like"/>
</dbReference>
<evidence type="ECO:0000256" key="5">
    <source>
        <dbReference type="ARBA" id="ARBA00022842"/>
    </source>
</evidence>
<name>A0A2S6MZD5_RHOGL</name>
<dbReference type="InterPro" id="IPR029060">
    <property type="entry name" value="PIN-like_dom_sf"/>
</dbReference>
<gene>
    <name evidence="6" type="primary">vapC</name>
    <name evidence="8" type="ORF">CCS01_26285</name>
</gene>
<reference evidence="8 9" key="1">
    <citation type="journal article" date="2018" name="Arch. Microbiol.">
        <title>New insights into the metabolic potential of the phototrophic purple bacterium Rhodopila globiformis DSM 161(T) from its draft genome sequence and evidence for a vanadium-dependent nitrogenase.</title>
        <authorList>
            <person name="Imhoff J.F."/>
            <person name="Rahn T."/>
            <person name="Kunzel S."/>
            <person name="Neulinger S.C."/>
        </authorList>
    </citation>
    <scope>NUCLEOTIDE SEQUENCE [LARGE SCALE GENOMIC DNA]</scope>
    <source>
        <strain evidence="8 9">DSM 161</strain>
    </source>
</reference>
<feature type="domain" description="PIN" evidence="7">
    <location>
        <begin position="4"/>
        <end position="124"/>
    </location>
</feature>
<dbReference type="EC" id="3.1.-.-" evidence="6"/>
<dbReference type="Proteomes" id="UP000239724">
    <property type="component" value="Unassembled WGS sequence"/>
</dbReference>
<dbReference type="InterPro" id="IPR002716">
    <property type="entry name" value="PIN_dom"/>
</dbReference>
<dbReference type="PANTHER" id="PTHR35901">
    <property type="entry name" value="RIBONUCLEASE VAPC3"/>
    <property type="match status" value="1"/>
</dbReference>
<keyword evidence="3 6" id="KW-0479">Metal-binding</keyword>
<dbReference type="GO" id="GO:0016787">
    <property type="term" value="F:hydrolase activity"/>
    <property type="evidence" value="ECO:0007669"/>
    <property type="project" value="UniProtKB-KW"/>
</dbReference>
<dbReference type="RefSeq" id="WP_104521796.1">
    <property type="nucleotide sequence ID" value="NZ_NHRY01000254.1"/>
</dbReference>
<comment type="function">
    <text evidence="6">Toxic component of a toxin-antitoxin (TA) system. An RNase.</text>
</comment>
<evidence type="ECO:0000256" key="2">
    <source>
        <dbReference type="ARBA" id="ARBA00022722"/>
    </source>
</evidence>
<organism evidence="8 9">
    <name type="scientific">Rhodopila globiformis</name>
    <name type="common">Rhodopseudomonas globiformis</name>
    <dbReference type="NCBI Taxonomy" id="1071"/>
    <lineage>
        <taxon>Bacteria</taxon>
        <taxon>Pseudomonadati</taxon>
        <taxon>Pseudomonadota</taxon>
        <taxon>Alphaproteobacteria</taxon>
        <taxon>Acetobacterales</taxon>
        <taxon>Acetobacteraceae</taxon>
        <taxon>Rhodopila</taxon>
    </lineage>
</organism>
<keyword evidence="2 6" id="KW-0540">Nuclease</keyword>
<sequence>MAFVVDASVSACWALDDEDHVTATAALDRSKTDGIIVPSLWWFEIRNLLVVAERRKRFTAAKTNTFLRSLKRLDLSIDNSPSNEAVMDLARRHGLTVYDSGYLELALRYGLPLATLDKKLAAAAAHEGTALIV</sequence>
<protein>
    <recommendedName>
        <fullName evidence="6">Ribonuclease VapC</fullName>
        <shortName evidence="6">RNase VapC</shortName>
        <ecNumber evidence="6">3.1.-.-</ecNumber>
    </recommendedName>
    <alternativeName>
        <fullName evidence="6">Toxin VapC</fullName>
    </alternativeName>
</protein>
<dbReference type="GO" id="GO:0000287">
    <property type="term" value="F:magnesium ion binding"/>
    <property type="evidence" value="ECO:0007669"/>
    <property type="project" value="UniProtKB-UniRule"/>
</dbReference>
<feature type="binding site" evidence="6">
    <location>
        <position position="6"/>
    </location>
    <ligand>
        <name>Mg(2+)</name>
        <dbReference type="ChEBI" id="CHEBI:18420"/>
    </ligand>
</feature>
<dbReference type="OrthoDB" id="9798446at2"/>
<proteinExistence type="inferred from homology"/>
<dbReference type="CDD" id="cd09873">
    <property type="entry name" value="PIN_Pae0151-like"/>
    <property type="match status" value="1"/>
</dbReference>
<dbReference type="PANTHER" id="PTHR35901:SF1">
    <property type="entry name" value="EXONUCLEASE VAPC9"/>
    <property type="match status" value="1"/>
</dbReference>
<accession>A0A2S6MZD5</accession>